<dbReference type="Gene3D" id="3.40.50.720">
    <property type="entry name" value="NAD(P)-binding Rossmann-like Domain"/>
    <property type="match status" value="1"/>
</dbReference>
<feature type="domain" description="Putative oxidoreductase/dehydrogenase Rossmann-like" evidence="1">
    <location>
        <begin position="46"/>
        <end position="99"/>
    </location>
</feature>
<dbReference type="InterPro" id="IPR054507">
    <property type="entry name" value="CGL2689-like_C"/>
</dbReference>
<dbReference type="SUPFAM" id="SSF51735">
    <property type="entry name" value="NAD(P)-binding Rossmann-fold domains"/>
    <property type="match status" value="1"/>
</dbReference>
<organism evidence="3 4">
    <name type="scientific">Corynebacterium striatum</name>
    <dbReference type="NCBI Taxonomy" id="43770"/>
    <lineage>
        <taxon>Bacteria</taxon>
        <taxon>Bacillati</taxon>
        <taxon>Actinomycetota</taxon>
        <taxon>Actinomycetes</taxon>
        <taxon>Mycobacteriales</taxon>
        <taxon>Corynebacteriaceae</taxon>
        <taxon>Corynebacterium</taxon>
    </lineage>
</organism>
<proteinExistence type="predicted"/>
<accession>A0AAQ1Z870</accession>
<evidence type="ECO:0000259" key="2">
    <source>
        <dbReference type="Pfam" id="PF22242"/>
    </source>
</evidence>
<name>A0AAQ1Z870_CORST</name>
<evidence type="ECO:0000259" key="1">
    <source>
        <dbReference type="Pfam" id="PF10727"/>
    </source>
</evidence>
<gene>
    <name evidence="3" type="ORF">Cst04h_01000</name>
</gene>
<dbReference type="InterPro" id="IPR019665">
    <property type="entry name" value="OxRdtase/DH_put_Rossmann_dom"/>
</dbReference>
<sequence length="226" mass="24442">MRAPRMRVAVFGTSNAGRLLAVEMRTAGHTVEALSDLSELSNYQALIVAVGDARLAQAVDLLESYVHKGLIVFHTCLSRGVQVLDPLETKGCVVAAVAPYSAERWAVTTVDELGETVAELVLGEAQFTAASFSDIERPALAARVYYAQMLTLLAVDANADVFGDGADVTAAHGDALTALESSEVIAAFRSLEEPGMRRAYLEAARRVGEVYHREELEMWALQEETR</sequence>
<comment type="caution">
    <text evidence="3">The sequence shown here is derived from an EMBL/GenBank/DDBJ whole genome shotgun (WGS) entry which is preliminary data.</text>
</comment>
<evidence type="ECO:0000313" key="4">
    <source>
        <dbReference type="Proteomes" id="UP000315234"/>
    </source>
</evidence>
<dbReference type="InterPro" id="IPR036291">
    <property type="entry name" value="NAD(P)-bd_dom_sf"/>
</dbReference>
<reference evidence="3 4" key="1">
    <citation type="submission" date="2019-06" db="EMBL/GenBank/DDBJ databases">
        <title>Draft genome sequence of Corynebacterium striatum NBRC 15291.</title>
        <authorList>
            <person name="Miura T."/>
            <person name="Furukawa M."/>
            <person name="Shimamura M."/>
            <person name="Ohyama Y."/>
            <person name="Yamazoe A."/>
            <person name="Kawasaki H."/>
        </authorList>
    </citation>
    <scope>NUCLEOTIDE SEQUENCE [LARGE SCALE GENOMIC DNA]</scope>
    <source>
        <strain evidence="3 4">NBRC 15291</strain>
    </source>
</reference>
<dbReference type="Gene3D" id="1.10.1040.40">
    <property type="match status" value="1"/>
</dbReference>
<dbReference type="Proteomes" id="UP000315234">
    <property type="component" value="Unassembled WGS sequence"/>
</dbReference>
<dbReference type="Pfam" id="PF10727">
    <property type="entry name" value="Rossmann-like"/>
    <property type="match status" value="1"/>
</dbReference>
<dbReference type="EMBL" id="BJLD01000001">
    <property type="protein sequence ID" value="GEA41930.1"/>
    <property type="molecule type" value="Genomic_DNA"/>
</dbReference>
<evidence type="ECO:0000313" key="3">
    <source>
        <dbReference type="EMBL" id="GEA41930.1"/>
    </source>
</evidence>
<dbReference type="RefSeq" id="WP_005529856.1">
    <property type="nucleotide sequence ID" value="NZ_BJLD01000001.1"/>
</dbReference>
<dbReference type="Pfam" id="PF22242">
    <property type="entry name" value="6PGD_like"/>
    <property type="match status" value="1"/>
</dbReference>
<dbReference type="AlphaFoldDB" id="A0AAQ1Z870"/>
<evidence type="ECO:0008006" key="5">
    <source>
        <dbReference type="Google" id="ProtNLM"/>
    </source>
</evidence>
<protein>
    <recommendedName>
        <fullName evidence="5">Oxidoreductase/dehydrogenase Rossmann-like domain-containing protein</fullName>
    </recommendedName>
</protein>
<feature type="domain" description="CGL2689-like C-terminal" evidence="2">
    <location>
        <begin position="134"/>
        <end position="223"/>
    </location>
</feature>